<dbReference type="Proteomes" id="UP000054564">
    <property type="component" value="Unassembled WGS sequence"/>
</dbReference>
<organism evidence="1 2">
    <name type="scientific">Puccinia striiformis f. sp. tritici PST-78</name>
    <dbReference type="NCBI Taxonomy" id="1165861"/>
    <lineage>
        <taxon>Eukaryota</taxon>
        <taxon>Fungi</taxon>
        <taxon>Dikarya</taxon>
        <taxon>Basidiomycota</taxon>
        <taxon>Pucciniomycotina</taxon>
        <taxon>Pucciniomycetes</taxon>
        <taxon>Pucciniales</taxon>
        <taxon>Pucciniaceae</taxon>
        <taxon>Puccinia</taxon>
    </lineage>
</organism>
<protein>
    <submittedName>
        <fullName evidence="1">Uncharacterized protein</fullName>
    </submittedName>
</protein>
<name>A0A0L0UWY5_9BASI</name>
<dbReference type="AlphaFoldDB" id="A0A0L0UWY5"/>
<sequence>MKNGLKLSEYCGGNIIADSPMDTEITNTHVPGNARNSCPAQINSEQWKKLLSTLEDCAQKPKKH</sequence>
<evidence type="ECO:0000313" key="2">
    <source>
        <dbReference type="Proteomes" id="UP000054564"/>
    </source>
</evidence>
<proteinExistence type="predicted"/>
<dbReference type="EMBL" id="AJIL01000212">
    <property type="protein sequence ID" value="KNE91259.1"/>
    <property type="molecule type" value="Genomic_DNA"/>
</dbReference>
<evidence type="ECO:0000313" key="1">
    <source>
        <dbReference type="EMBL" id="KNE91259.1"/>
    </source>
</evidence>
<comment type="caution">
    <text evidence="1">The sequence shown here is derived from an EMBL/GenBank/DDBJ whole genome shotgun (WGS) entry which is preliminary data.</text>
</comment>
<accession>A0A0L0UWY5</accession>
<keyword evidence="2" id="KW-1185">Reference proteome</keyword>
<gene>
    <name evidence="1" type="ORF">PSTG_15324</name>
</gene>
<reference evidence="2" key="1">
    <citation type="submission" date="2014-03" db="EMBL/GenBank/DDBJ databases">
        <title>The Genome Sequence of Puccinia striiformis f. sp. tritici PST-78.</title>
        <authorList>
            <consortium name="The Broad Institute Genome Sequencing Platform"/>
            <person name="Cuomo C."/>
            <person name="Hulbert S."/>
            <person name="Chen X."/>
            <person name="Walker B."/>
            <person name="Young S.K."/>
            <person name="Zeng Q."/>
            <person name="Gargeya S."/>
            <person name="Fitzgerald M."/>
            <person name="Haas B."/>
            <person name="Abouelleil A."/>
            <person name="Alvarado L."/>
            <person name="Arachchi H.M."/>
            <person name="Berlin A.M."/>
            <person name="Chapman S.B."/>
            <person name="Goldberg J."/>
            <person name="Griggs A."/>
            <person name="Gujja S."/>
            <person name="Hansen M."/>
            <person name="Howarth C."/>
            <person name="Imamovic A."/>
            <person name="Larimer J."/>
            <person name="McCowan C."/>
            <person name="Montmayeur A."/>
            <person name="Murphy C."/>
            <person name="Neiman D."/>
            <person name="Pearson M."/>
            <person name="Priest M."/>
            <person name="Roberts A."/>
            <person name="Saif S."/>
            <person name="Shea T."/>
            <person name="Sisk P."/>
            <person name="Sykes S."/>
            <person name="Wortman J."/>
            <person name="Nusbaum C."/>
            <person name="Birren B."/>
        </authorList>
    </citation>
    <scope>NUCLEOTIDE SEQUENCE [LARGE SCALE GENOMIC DNA]</scope>
    <source>
        <strain evidence="2">race PST-78</strain>
    </source>
</reference>